<dbReference type="InterPro" id="IPR036047">
    <property type="entry name" value="F-box-like_dom_sf"/>
</dbReference>
<sequence>MGHKREEYDGEDRISVLPDELLVFILSGVTMKEAARTSVLSHRWQKLWTFHPCLELDGSKRLDSFLSQIRDIGPSITSKRRNEILDIERGGYVNWVNHILESSHLDVVDEFKVIFDLDERYKPDIDKWVRLAFEKKVKRFELDFSSYMDRVHNMDDRTFHFIRCNYPLALEVLPFPSPIFLTSLILKMVDLQKLALVLDKMEYFIFMRDIKWSENPILSQLKQLELHVVASDLQSLRLYAPLIKACTSLNRLALKLDWYGNHHRRGSLKLHLKSNSSIEPMWEIGIHLKSNSSIEPMWEIGIHGSPLHKGMTVTLWE</sequence>
<protein>
    <recommendedName>
        <fullName evidence="1">F-box domain-containing protein</fullName>
    </recommendedName>
</protein>
<dbReference type="InterPro" id="IPR001810">
    <property type="entry name" value="F-box_dom"/>
</dbReference>
<dbReference type="OrthoDB" id="613853at2759"/>
<organism evidence="2 3">
    <name type="scientific">Corchorus capsularis</name>
    <name type="common">Jute</name>
    <dbReference type="NCBI Taxonomy" id="210143"/>
    <lineage>
        <taxon>Eukaryota</taxon>
        <taxon>Viridiplantae</taxon>
        <taxon>Streptophyta</taxon>
        <taxon>Embryophyta</taxon>
        <taxon>Tracheophyta</taxon>
        <taxon>Spermatophyta</taxon>
        <taxon>Magnoliopsida</taxon>
        <taxon>eudicotyledons</taxon>
        <taxon>Gunneridae</taxon>
        <taxon>Pentapetalae</taxon>
        <taxon>rosids</taxon>
        <taxon>malvids</taxon>
        <taxon>Malvales</taxon>
        <taxon>Malvaceae</taxon>
        <taxon>Grewioideae</taxon>
        <taxon>Apeibeae</taxon>
        <taxon>Corchorus</taxon>
    </lineage>
</organism>
<dbReference type="PANTHER" id="PTHR31639">
    <property type="entry name" value="F-BOX PROTEIN-LIKE"/>
    <property type="match status" value="1"/>
</dbReference>
<accession>A0A1R3IAC0</accession>
<gene>
    <name evidence="2" type="ORF">CCACVL1_13640</name>
</gene>
<dbReference type="AlphaFoldDB" id="A0A1R3IAC0"/>
<dbReference type="Proteomes" id="UP000188268">
    <property type="component" value="Unassembled WGS sequence"/>
</dbReference>
<reference evidence="2 3" key="1">
    <citation type="submission" date="2013-09" db="EMBL/GenBank/DDBJ databases">
        <title>Corchorus capsularis genome sequencing.</title>
        <authorList>
            <person name="Alam M."/>
            <person name="Haque M.S."/>
            <person name="Islam M.S."/>
            <person name="Emdad E.M."/>
            <person name="Islam M.M."/>
            <person name="Ahmed B."/>
            <person name="Halim A."/>
            <person name="Hossen Q.M.M."/>
            <person name="Hossain M.Z."/>
            <person name="Ahmed R."/>
            <person name="Khan M.M."/>
            <person name="Islam R."/>
            <person name="Rashid M.M."/>
            <person name="Khan S.A."/>
            <person name="Rahman M.S."/>
            <person name="Alam M."/>
        </authorList>
    </citation>
    <scope>NUCLEOTIDE SEQUENCE [LARGE SCALE GENOMIC DNA]</scope>
    <source>
        <strain evidence="3">cv. CVL-1</strain>
        <tissue evidence="2">Whole seedling</tissue>
    </source>
</reference>
<evidence type="ECO:0000313" key="2">
    <source>
        <dbReference type="EMBL" id="OMO79498.1"/>
    </source>
</evidence>
<dbReference type="Gramene" id="OMO79498">
    <property type="protein sequence ID" value="OMO79498"/>
    <property type="gene ID" value="CCACVL1_13640"/>
</dbReference>
<dbReference type="PANTHER" id="PTHR31639:SF317">
    <property type="entry name" value="F-BOX DOMAIN-CONTAINING PROTEIN"/>
    <property type="match status" value="1"/>
</dbReference>
<dbReference type="STRING" id="210143.A0A1R3IAC0"/>
<proteinExistence type="predicted"/>
<evidence type="ECO:0000313" key="3">
    <source>
        <dbReference type="Proteomes" id="UP000188268"/>
    </source>
</evidence>
<dbReference type="SUPFAM" id="SSF81383">
    <property type="entry name" value="F-box domain"/>
    <property type="match status" value="1"/>
</dbReference>
<feature type="domain" description="F-box" evidence="1">
    <location>
        <begin position="14"/>
        <end position="50"/>
    </location>
</feature>
<dbReference type="EMBL" id="AWWV01010388">
    <property type="protein sequence ID" value="OMO79498.1"/>
    <property type="molecule type" value="Genomic_DNA"/>
</dbReference>
<evidence type="ECO:0000259" key="1">
    <source>
        <dbReference type="Pfam" id="PF00646"/>
    </source>
</evidence>
<keyword evidence="3" id="KW-1185">Reference proteome</keyword>
<comment type="caution">
    <text evidence="2">The sequence shown here is derived from an EMBL/GenBank/DDBJ whole genome shotgun (WGS) entry which is preliminary data.</text>
</comment>
<name>A0A1R3IAC0_COCAP</name>
<dbReference type="Pfam" id="PF00646">
    <property type="entry name" value="F-box"/>
    <property type="match status" value="1"/>
</dbReference>